<dbReference type="AlphaFoldDB" id="A0A1E7R1G9"/>
<feature type="region of interest" description="Disordered" evidence="1">
    <location>
        <begin position="207"/>
        <end position="229"/>
    </location>
</feature>
<dbReference type="EMBL" id="MKKK01000056">
    <property type="protein sequence ID" value="OEY93148.1"/>
    <property type="molecule type" value="Genomic_DNA"/>
</dbReference>
<evidence type="ECO:0000256" key="1">
    <source>
        <dbReference type="SAM" id="MobiDB-lite"/>
    </source>
</evidence>
<sequence length="229" mass="26416">MQPLNRTIDDPDFVKTRLKEVFNFDQKLLLGVIDDSFVERKGTTKNHPKIYGGIKQYAEGIAFLRERLIPLGYSKFSRSNSEWVQHKSLGILINFMAGNANVGRKGFTPSNEEQFQEVKTARNRNPKGTMFSLIAKAQLDGDMLTEKLHVDTWCWALMYYIDYKNQIIRSELSCPSQLTPDGKYFSEYHERIILKEISIDPESEFDTILSPNSPDPTPSIDFQIRRKKA</sequence>
<dbReference type="STRING" id="1262585.BJI46_05265"/>
<dbReference type="Proteomes" id="UP000185895">
    <property type="component" value="Unassembled WGS sequence"/>
</dbReference>
<dbReference type="OrthoDB" id="9904652at2"/>
<name>A0A1E7R1G9_9GAMM</name>
<evidence type="ECO:0000313" key="2">
    <source>
        <dbReference type="EMBL" id="OEY93148.1"/>
    </source>
</evidence>
<reference evidence="2 3" key="1">
    <citation type="submission" date="2016-09" db="EMBL/GenBank/DDBJ databases">
        <authorList>
            <person name="Capua I."/>
            <person name="De Benedictis P."/>
            <person name="Joannis T."/>
            <person name="Lombin L.H."/>
            <person name="Cattoli G."/>
        </authorList>
    </citation>
    <scope>NUCLEOTIDE SEQUENCE [LARGE SCALE GENOMIC DNA]</scope>
    <source>
        <strain evidence="2 3">ANC 4671</strain>
    </source>
</reference>
<dbReference type="RefSeq" id="WP_070070718.1">
    <property type="nucleotide sequence ID" value="NZ_MKKK01000056.1"/>
</dbReference>
<keyword evidence="3" id="KW-1185">Reference proteome</keyword>
<gene>
    <name evidence="2" type="ORF">BJI46_05265</name>
</gene>
<comment type="caution">
    <text evidence="2">The sequence shown here is derived from an EMBL/GenBank/DDBJ whole genome shotgun (WGS) entry which is preliminary data.</text>
</comment>
<evidence type="ECO:0000313" key="3">
    <source>
        <dbReference type="Proteomes" id="UP000185895"/>
    </source>
</evidence>
<proteinExistence type="predicted"/>
<protein>
    <submittedName>
        <fullName evidence="2">Uncharacterized protein</fullName>
    </submittedName>
</protein>
<organism evidence="2 3">
    <name type="scientific">Acinetobacter qingfengensis</name>
    <dbReference type="NCBI Taxonomy" id="1262585"/>
    <lineage>
        <taxon>Bacteria</taxon>
        <taxon>Pseudomonadati</taxon>
        <taxon>Pseudomonadota</taxon>
        <taxon>Gammaproteobacteria</taxon>
        <taxon>Moraxellales</taxon>
        <taxon>Moraxellaceae</taxon>
        <taxon>Acinetobacter</taxon>
    </lineage>
</organism>
<accession>A0A1E7R1G9</accession>